<accession>A0A6C0L9K5</accession>
<evidence type="ECO:0000313" key="1">
    <source>
        <dbReference type="EMBL" id="QHU26354.1"/>
    </source>
</evidence>
<dbReference type="AlphaFoldDB" id="A0A6C0L9K5"/>
<protein>
    <recommendedName>
        <fullName evidence="2">Hedgehog/Intein (Hint) domain-containing protein</fullName>
    </recommendedName>
</protein>
<organism evidence="1">
    <name type="scientific">viral metagenome</name>
    <dbReference type="NCBI Taxonomy" id="1070528"/>
    <lineage>
        <taxon>unclassified sequences</taxon>
        <taxon>metagenomes</taxon>
        <taxon>organismal metagenomes</taxon>
    </lineage>
</organism>
<reference evidence="1" key="1">
    <citation type="journal article" date="2020" name="Nature">
        <title>Giant virus diversity and host interactions through global metagenomics.</title>
        <authorList>
            <person name="Schulz F."/>
            <person name="Roux S."/>
            <person name="Paez-Espino D."/>
            <person name="Jungbluth S."/>
            <person name="Walsh D.A."/>
            <person name="Denef V.J."/>
            <person name="McMahon K.D."/>
            <person name="Konstantinidis K.T."/>
            <person name="Eloe-Fadrosh E.A."/>
            <person name="Kyrpides N.C."/>
            <person name="Woyke T."/>
        </authorList>
    </citation>
    <scope>NUCLEOTIDE SEQUENCE</scope>
    <source>
        <strain evidence="1">GVMAG-M-3300027759-16</strain>
    </source>
</reference>
<dbReference type="EMBL" id="MN740439">
    <property type="protein sequence ID" value="QHU26354.1"/>
    <property type="molecule type" value="Genomic_DNA"/>
</dbReference>
<proteinExistence type="predicted"/>
<evidence type="ECO:0008006" key="2">
    <source>
        <dbReference type="Google" id="ProtNLM"/>
    </source>
</evidence>
<name>A0A6C0L9K5_9ZZZZ</name>
<sequence>MSIEHILSIEDLSYIHNHEEVLAARDTLGSSRQSYFQIGLTDSIRESLNTHLNLDLSKVDHIPMRWIQGDTLPHADSGRSAFEHTHLVYLSDSPGEFIIGDQSYPIKENTGFIFDEGLVHKTVNTGSQPRLLLGPMNEFAQPVGGPTIFFYSTYADALAIQNGIFDMGGYIIPDPLNNTFGQYDTFISAVNGVTHWSIAPTVPNTPTGVYANGYDLTSITYDVGIYGVHLYPASAPAQAPCFLEGTEILCQVDGAEKYLPIESLTPGTLVKTSRHGYKKVVILGSGKVQNPGHDERIEKRLYKCSPENYSELVKDVYLTGRHAILVDNLTTAEFETTMQTLGKIYTTDDACRLLTWIDERAKPWASIGSYTVWNIALEHDKSDMNYGVYASGLLVESCSIYIMQTNAIGSPSCE</sequence>